<sequence>MVKAFQIVTFDCIGISFHYRTCFSKRIINFTLIIQFSSVLDPNNNQEFYITHFTV</sequence>
<organism evidence="1 2">
    <name type="scientific">Hamiltosporidium magnivora</name>
    <dbReference type="NCBI Taxonomy" id="148818"/>
    <lineage>
        <taxon>Eukaryota</taxon>
        <taxon>Fungi</taxon>
        <taxon>Fungi incertae sedis</taxon>
        <taxon>Microsporidia</taxon>
        <taxon>Dubosqiidae</taxon>
        <taxon>Hamiltosporidium</taxon>
    </lineage>
</organism>
<proteinExistence type="predicted"/>
<evidence type="ECO:0000313" key="1">
    <source>
        <dbReference type="EMBL" id="TBU09757.1"/>
    </source>
</evidence>
<dbReference type="AlphaFoldDB" id="A0A4Q9LNM0"/>
<comment type="caution">
    <text evidence="1">The sequence shown here is derived from an EMBL/GenBank/DDBJ whole genome shotgun (WGS) entry which is preliminary data.</text>
</comment>
<dbReference type="VEuPathDB" id="MicrosporidiaDB:CWI39_0043p0010"/>
<dbReference type="EMBL" id="PIXR01000043">
    <property type="protein sequence ID" value="TBU09757.1"/>
    <property type="molecule type" value="Genomic_DNA"/>
</dbReference>
<reference evidence="1 2" key="1">
    <citation type="submission" date="2017-12" db="EMBL/GenBank/DDBJ databases">
        <authorList>
            <person name="Pombert J.-F."/>
            <person name="Haag K.L."/>
            <person name="Ebert D."/>
        </authorList>
    </citation>
    <scope>NUCLEOTIDE SEQUENCE [LARGE SCALE GENOMIC DNA]</scope>
    <source>
        <strain evidence="1">IL-BN-2</strain>
    </source>
</reference>
<evidence type="ECO:0000313" key="2">
    <source>
        <dbReference type="Proteomes" id="UP000293045"/>
    </source>
</evidence>
<name>A0A4Q9LNM0_9MICR</name>
<accession>A0A4Q9LNM0</accession>
<dbReference type="Proteomes" id="UP000293045">
    <property type="component" value="Unassembled WGS sequence"/>
</dbReference>
<protein>
    <submittedName>
        <fullName evidence="1">Uncharacterized protein</fullName>
    </submittedName>
</protein>
<gene>
    <name evidence="1" type="ORF">CWI39_0043p0010</name>
</gene>